<protein>
    <submittedName>
        <fullName evidence="6">TonB-dependent Receptor Plug Domain</fullName>
    </submittedName>
</protein>
<keyword evidence="2" id="KW-0472">Membrane</keyword>
<dbReference type="SUPFAM" id="SSF49464">
    <property type="entry name" value="Carboxypeptidase regulatory domain-like"/>
    <property type="match status" value="1"/>
</dbReference>
<keyword evidence="6" id="KW-0675">Receptor</keyword>
<dbReference type="AlphaFoldDB" id="A0A1M6IXM5"/>
<evidence type="ECO:0000259" key="5">
    <source>
        <dbReference type="Pfam" id="PF07715"/>
    </source>
</evidence>
<feature type="domain" description="TonB-dependent receptor plug" evidence="5">
    <location>
        <begin position="134"/>
        <end position="214"/>
    </location>
</feature>
<dbReference type="OrthoDB" id="1075473at2"/>
<dbReference type="InterPro" id="IPR012910">
    <property type="entry name" value="Plug_dom"/>
</dbReference>
<name>A0A1M6IXM5_9BACT</name>
<organism evidence="6 7">
    <name type="scientific">Hymenobacter daecheongensis DSM 21074</name>
    <dbReference type="NCBI Taxonomy" id="1121955"/>
    <lineage>
        <taxon>Bacteria</taxon>
        <taxon>Pseudomonadati</taxon>
        <taxon>Bacteroidota</taxon>
        <taxon>Cytophagia</taxon>
        <taxon>Cytophagales</taxon>
        <taxon>Hymenobacteraceae</taxon>
        <taxon>Hymenobacter</taxon>
    </lineage>
</organism>
<evidence type="ECO:0000256" key="1">
    <source>
        <dbReference type="ARBA" id="ARBA00004442"/>
    </source>
</evidence>
<dbReference type="Pfam" id="PF07715">
    <property type="entry name" value="Plug"/>
    <property type="match status" value="1"/>
</dbReference>
<feature type="chain" id="PRO_5013178142" evidence="4">
    <location>
        <begin position="19"/>
        <end position="710"/>
    </location>
</feature>
<comment type="subcellular location">
    <subcellularLocation>
        <location evidence="1">Cell outer membrane</location>
    </subcellularLocation>
</comment>
<accession>A0A1M6IXM5</accession>
<dbReference type="RefSeq" id="WP_073110695.1">
    <property type="nucleotide sequence ID" value="NZ_FQYN01000006.1"/>
</dbReference>
<keyword evidence="4" id="KW-0732">Signal</keyword>
<feature type="signal peptide" evidence="4">
    <location>
        <begin position="1"/>
        <end position="18"/>
    </location>
</feature>
<proteinExistence type="predicted"/>
<dbReference type="GO" id="GO:0009279">
    <property type="term" value="C:cell outer membrane"/>
    <property type="evidence" value="ECO:0007669"/>
    <property type="project" value="UniProtKB-SubCell"/>
</dbReference>
<evidence type="ECO:0000256" key="2">
    <source>
        <dbReference type="ARBA" id="ARBA00023136"/>
    </source>
</evidence>
<reference evidence="6 7" key="1">
    <citation type="submission" date="2016-11" db="EMBL/GenBank/DDBJ databases">
        <authorList>
            <person name="Jaros S."/>
            <person name="Januszkiewicz K."/>
            <person name="Wedrychowicz H."/>
        </authorList>
    </citation>
    <scope>NUCLEOTIDE SEQUENCE [LARGE SCALE GENOMIC DNA]</scope>
    <source>
        <strain evidence="6 7">DSM 21074</strain>
    </source>
</reference>
<keyword evidence="3" id="KW-0998">Cell outer membrane</keyword>
<dbReference type="EMBL" id="FQYN01000006">
    <property type="protein sequence ID" value="SHJ39200.1"/>
    <property type="molecule type" value="Genomic_DNA"/>
</dbReference>
<keyword evidence="7" id="KW-1185">Reference proteome</keyword>
<dbReference type="Gene3D" id="2.60.40.1120">
    <property type="entry name" value="Carboxypeptidase-like, regulatory domain"/>
    <property type="match status" value="1"/>
</dbReference>
<evidence type="ECO:0000313" key="7">
    <source>
        <dbReference type="Proteomes" id="UP000184418"/>
    </source>
</evidence>
<evidence type="ECO:0000256" key="4">
    <source>
        <dbReference type="SAM" id="SignalP"/>
    </source>
</evidence>
<sequence length="710" mass="78472">MKALFLSAALLSATLAHAQTPLRGLITDKNGQAIPGANVYLKGNFEGTSTDSVGRFVLRTKLTGAHTLVVSSVGYASQERVLRLGADTTLLRMALPEAANVLGGVTISAGLFEAGDEKRMTALKPLDIVTTAGGGADITSVLQNLPGTARVGEQEGLFVRGGAASETNTLIDGMIVQNPFYSSIPDVAQRGRFEPSMFKGTAFSTGGYSAQYGQALSSVLLLDTQDKENDANKLTFDANPANLALGYTHRGSITGRVSYTNMQPYFTLLNQTRSWAKAPEGLDASLTVKEKLSTHGSLKLYATTSHSNSTINLPTYERPEEIYPLRLRNRNYFTTNSYQHQFGEGKWELKAGFSYSHNYDYINVAANKSLDRYDRRLQYRTVLTRFLRGNHTLLAGAEVHQIQLTNELISAKYTLQDSYRAAFAEGEFHLGLRVAARVGVRAEQATVLGRANAAPRVSVAYQVGAHGQVSVAAGQFYQTPDKSYIYRNQQLNFEKAGHFMLNYQFMHNDRTFRAETYYKQYAQLVREKGLIGFDPDPYRLVTAATDNSGHGYARGLDLFFRDQKSIKHGDFWVSYSLLDTKRLAGNFVALATPTYASKHNLSVVYKHFVPKLGVSASGTYRFASGRTYYAYEAPEFLGDQLRAYSNLSLSLSKVVFVKRSYVVVYTSLDNALGTRNVYGYRYSPDGKLRYPVQPQTYRTVFAGISLNLSK</sequence>
<dbReference type="Gene3D" id="2.40.170.20">
    <property type="entry name" value="TonB-dependent receptor, beta-barrel domain"/>
    <property type="match status" value="1"/>
</dbReference>
<dbReference type="Pfam" id="PF13715">
    <property type="entry name" value="CarbopepD_reg_2"/>
    <property type="match status" value="1"/>
</dbReference>
<gene>
    <name evidence="6" type="ORF">SAMN02745146_3010</name>
</gene>
<dbReference type="InterPro" id="IPR036942">
    <property type="entry name" value="Beta-barrel_TonB_sf"/>
</dbReference>
<evidence type="ECO:0000256" key="3">
    <source>
        <dbReference type="ARBA" id="ARBA00023237"/>
    </source>
</evidence>
<dbReference type="Proteomes" id="UP000184418">
    <property type="component" value="Unassembled WGS sequence"/>
</dbReference>
<dbReference type="STRING" id="1121955.SAMN02745146_3010"/>
<dbReference type="SUPFAM" id="SSF56935">
    <property type="entry name" value="Porins"/>
    <property type="match status" value="1"/>
</dbReference>
<evidence type="ECO:0000313" key="6">
    <source>
        <dbReference type="EMBL" id="SHJ39200.1"/>
    </source>
</evidence>
<dbReference type="InterPro" id="IPR008969">
    <property type="entry name" value="CarboxyPept-like_regulatory"/>
</dbReference>